<protein>
    <recommendedName>
        <fullName evidence="3">C1q domain-containing protein</fullName>
    </recommendedName>
</protein>
<organism evidence="1 2">
    <name type="scientific">Kaistia dalseonensis</name>
    <dbReference type="NCBI Taxonomy" id="410840"/>
    <lineage>
        <taxon>Bacteria</taxon>
        <taxon>Pseudomonadati</taxon>
        <taxon>Pseudomonadota</taxon>
        <taxon>Alphaproteobacteria</taxon>
        <taxon>Hyphomicrobiales</taxon>
        <taxon>Kaistiaceae</taxon>
        <taxon>Kaistia</taxon>
    </lineage>
</organism>
<reference evidence="1 2" key="1">
    <citation type="submission" date="2023-07" db="EMBL/GenBank/DDBJ databases">
        <title>Genomic Encyclopedia of Type Strains, Phase IV (KMG-IV): sequencing the most valuable type-strain genomes for metagenomic binning, comparative biology and taxonomic classification.</title>
        <authorList>
            <person name="Goeker M."/>
        </authorList>
    </citation>
    <scope>NUCLEOTIDE SEQUENCE [LARGE SCALE GENOMIC DNA]</scope>
    <source>
        <strain evidence="1 2">B6-8</strain>
    </source>
</reference>
<keyword evidence="2" id="KW-1185">Reference proteome</keyword>
<gene>
    <name evidence="1" type="ORF">QO014_004379</name>
</gene>
<accession>A0ABU0HCD5</accession>
<evidence type="ECO:0000313" key="2">
    <source>
        <dbReference type="Proteomes" id="UP001241603"/>
    </source>
</evidence>
<dbReference type="SUPFAM" id="SSF49842">
    <property type="entry name" value="TNF-like"/>
    <property type="match status" value="1"/>
</dbReference>
<sequence>MDRVNGRNWIDIGGGRRGFRGKNAVAGLAGTQVTAVFLTALQEEVLKVVEDAGLDPDEDDLTQLWQAINILIGIGVAGGSTSFATLAEVIAGIVTGKAVDPAKLAAAVQSGAWRFAVAGGTANALTATLAPVPTSLGNGMMIVLVIAATNTGAATLNANGLGARPIVGPDGAALRAGDLLADETAILVYRTSINSWVLLTPPKLSSQITGFKAWSLGAVTIPSATYTLIKMTTPVFDTNAGYSTGTGIYTVKRAGVYLISGNFWMPDTANISNIYIAKNGAYIAESSANSRGRVLSVSTLESCAVNDQLTFLATQYSGASLVTDAGGYAYTFSAALMGNV</sequence>
<proteinExistence type="predicted"/>
<dbReference type="InterPro" id="IPR008983">
    <property type="entry name" value="Tumour_necrosis_fac-like_dom"/>
</dbReference>
<comment type="caution">
    <text evidence="1">The sequence shown here is derived from an EMBL/GenBank/DDBJ whole genome shotgun (WGS) entry which is preliminary data.</text>
</comment>
<evidence type="ECO:0008006" key="3">
    <source>
        <dbReference type="Google" id="ProtNLM"/>
    </source>
</evidence>
<dbReference type="Proteomes" id="UP001241603">
    <property type="component" value="Unassembled WGS sequence"/>
</dbReference>
<evidence type="ECO:0000313" key="1">
    <source>
        <dbReference type="EMBL" id="MDQ0439973.1"/>
    </source>
</evidence>
<dbReference type="EMBL" id="JAUSVO010000006">
    <property type="protein sequence ID" value="MDQ0439973.1"/>
    <property type="molecule type" value="Genomic_DNA"/>
</dbReference>
<name>A0ABU0HCD5_9HYPH</name>
<dbReference type="Gene3D" id="2.60.120.40">
    <property type="match status" value="1"/>
</dbReference>
<dbReference type="RefSeq" id="WP_266350846.1">
    <property type="nucleotide sequence ID" value="NZ_JAPKNG010000006.1"/>
</dbReference>